<feature type="transmembrane region" description="Helical" evidence="17">
    <location>
        <begin position="66"/>
        <end position="88"/>
    </location>
</feature>
<keyword evidence="9 17" id="KW-1133">Transmembrane helix</keyword>
<evidence type="ECO:0000256" key="11">
    <source>
        <dbReference type="ARBA" id="ARBA00023121"/>
    </source>
</evidence>
<keyword evidence="4" id="KW-0488">Methylation</keyword>
<evidence type="ECO:0000256" key="17">
    <source>
        <dbReference type="RuleBase" id="RU004221"/>
    </source>
</evidence>
<evidence type="ECO:0000256" key="13">
    <source>
        <dbReference type="ARBA" id="ARBA00023136"/>
    </source>
</evidence>
<reference evidence="19 20" key="1">
    <citation type="journal article" date="2023" name="bioRxiv">
        <title>Conserved and derived expression patterns and positive selection on dental genes reveal complex evolutionary context of ever-growing rodent molars.</title>
        <authorList>
            <person name="Calamari Z.T."/>
            <person name="Song A."/>
            <person name="Cohen E."/>
            <person name="Akter M."/>
            <person name="Roy R.D."/>
            <person name="Hallikas O."/>
            <person name="Christensen M.M."/>
            <person name="Li P."/>
            <person name="Marangoni P."/>
            <person name="Jernvall J."/>
            <person name="Klein O.D."/>
        </authorList>
    </citation>
    <scope>NUCLEOTIDE SEQUENCE [LARGE SCALE GENOMIC DNA]</scope>
    <source>
        <strain evidence="19">V071</strain>
    </source>
</reference>
<dbReference type="GO" id="GO:0015078">
    <property type="term" value="F:proton transmembrane transporter activity"/>
    <property type="evidence" value="ECO:0007669"/>
    <property type="project" value="InterPro"/>
</dbReference>
<keyword evidence="10 17" id="KW-0406">Ion transport</keyword>
<evidence type="ECO:0000313" key="20">
    <source>
        <dbReference type="Proteomes" id="UP001488838"/>
    </source>
</evidence>
<dbReference type="EMBL" id="JBBHLL010000477">
    <property type="protein sequence ID" value="KAK7802092.1"/>
    <property type="molecule type" value="Genomic_DNA"/>
</dbReference>
<evidence type="ECO:0000256" key="7">
    <source>
        <dbReference type="ARBA" id="ARBA00022781"/>
    </source>
</evidence>
<feature type="domain" description="V-ATPase proteolipid subunit C-like" evidence="18">
    <location>
        <begin position="69"/>
        <end position="124"/>
    </location>
</feature>
<feature type="transmembrane region" description="Helical" evidence="17">
    <location>
        <begin position="100"/>
        <end position="126"/>
    </location>
</feature>
<proteinExistence type="inferred from homology"/>
<keyword evidence="11 17" id="KW-0446">Lipid-binding</keyword>
<evidence type="ECO:0000256" key="15">
    <source>
        <dbReference type="ARBA" id="ARBA00032304"/>
    </source>
</evidence>
<dbReference type="GO" id="GO:0045471">
    <property type="term" value="P:response to ethanol"/>
    <property type="evidence" value="ECO:0007669"/>
    <property type="project" value="UniProtKB-ARBA"/>
</dbReference>
<comment type="similarity">
    <text evidence="2 17">Belongs to the ATPase C chain family.</text>
</comment>
<dbReference type="InterPro" id="IPR000454">
    <property type="entry name" value="ATP_synth_F0_csu"/>
</dbReference>
<dbReference type="CDD" id="cd18182">
    <property type="entry name" value="ATP-synt_Fo_c_ATP5G3"/>
    <property type="match status" value="1"/>
</dbReference>
<evidence type="ECO:0000256" key="10">
    <source>
        <dbReference type="ARBA" id="ARBA00023065"/>
    </source>
</evidence>
<keyword evidence="8" id="KW-0809">Transit peptide</keyword>
<protein>
    <recommendedName>
        <fullName evidence="15">ATP synthase lipid-binding protein</fullName>
    </recommendedName>
    <alternativeName>
        <fullName evidence="16">ATPase protein 9</fullName>
    </alternativeName>
    <alternativeName>
        <fullName evidence="14">ATPase subunit c</fullName>
    </alternativeName>
</protein>
<accession>A0AAW0HLN1</accession>
<keyword evidence="5" id="KW-0138">CF(0)</keyword>
<keyword evidence="7 17" id="KW-0375">Hydrogen ion transport</keyword>
<comment type="subcellular location">
    <subcellularLocation>
        <location evidence="1">Mitochondrion membrane</location>
        <topology evidence="1">Multi-pass membrane protein</topology>
    </subcellularLocation>
</comment>
<dbReference type="Proteomes" id="UP001488838">
    <property type="component" value="Unassembled WGS sequence"/>
</dbReference>
<gene>
    <name evidence="19" type="ORF">U0070_006195</name>
</gene>
<organism evidence="19 20">
    <name type="scientific">Myodes glareolus</name>
    <name type="common">Bank vole</name>
    <name type="synonym">Clethrionomys glareolus</name>
    <dbReference type="NCBI Taxonomy" id="447135"/>
    <lineage>
        <taxon>Eukaryota</taxon>
        <taxon>Metazoa</taxon>
        <taxon>Chordata</taxon>
        <taxon>Craniata</taxon>
        <taxon>Vertebrata</taxon>
        <taxon>Euteleostomi</taxon>
        <taxon>Mammalia</taxon>
        <taxon>Eutheria</taxon>
        <taxon>Euarchontoglires</taxon>
        <taxon>Glires</taxon>
        <taxon>Rodentia</taxon>
        <taxon>Myomorpha</taxon>
        <taxon>Muroidea</taxon>
        <taxon>Cricetidae</taxon>
        <taxon>Arvicolinae</taxon>
        <taxon>Myodes</taxon>
    </lineage>
</organism>
<dbReference type="GO" id="GO:0046931">
    <property type="term" value="P:pore complex assembly"/>
    <property type="evidence" value="ECO:0007669"/>
    <property type="project" value="UniProtKB-ARBA"/>
</dbReference>
<keyword evidence="3 17" id="KW-0813">Transport</keyword>
<keyword evidence="13 17" id="KW-0472">Membrane</keyword>
<evidence type="ECO:0000256" key="3">
    <source>
        <dbReference type="ARBA" id="ARBA00022448"/>
    </source>
</evidence>
<keyword evidence="12" id="KW-0496">Mitochondrion</keyword>
<dbReference type="GO" id="GO:0015986">
    <property type="term" value="P:proton motive force-driven ATP synthesis"/>
    <property type="evidence" value="ECO:0007669"/>
    <property type="project" value="InterPro"/>
</dbReference>
<dbReference type="GO" id="GO:0045259">
    <property type="term" value="C:proton-transporting ATP synthase complex"/>
    <property type="evidence" value="ECO:0007669"/>
    <property type="project" value="UniProtKB-KW"/>
</dbReference>
<dbReference type="GO" id="GO:0033177">
    <property type="term" value="C:proton-transporting two-sector ATPase complex, proton-transporting domain"/>
    <property type="evidence" value="ECO:0007669"/>
    <property type="project" value="InterPro"/>
</dbReference>
<dbReference type="AlphaFoldDB" id="A0AAW0HLN1"/>
<evidence type="ECO:0000256" key="6">
    <source>
        <dbReference type="ARBA" id="ARBA00022692"/>
    </source>
</evidence>
<evidence type="ECO:0000313" key="19">
    <source>
        <dbReference type="EMBL" id="KAK7802092.1"/>
    </source>
</evidence>
<comment type="caution">
    <text evidence="19">The sequence shown here is derived from an EMBL/GenBank/DDBJ whole genome shotgun (WGS) entry which is preliminary data.</text>
</comment>
<dbReference type="PANTHER" id="PTHR10031">
    <property type="entry name" value="ATP SYNTHASE LIPID-BINDING PROTEIN, MITOCHONDRIAL"/>
    <property type="match status" value="1"/>
</dbReference>
<evidence type="ECO:0000256" key="5">
    <source>
        <dbReference type="ARBA" id="ARBA00022547"/>
    </source>
</evidence>
<evidence type="ECO:0000256" key="4">
    <source>
        <dbReference type="ARBA" id="ARBA00022481"/>
    </source>
</evidence>
<keyword evidence="20" id="KW-1185">Reference proteome</keyword>
<dbReference type="InterPro" id="IPR035921">
    <property type="entry name" value="F/V-ATP_Csub_sf"/>
</dbReference>
<evidence type="ECO:0000256" key="2">
    <source>
        <dbReference type="ARBA" id="ARBA00006704"/>
    </source>
</evidence>
<dbReference type="Gene3D" id="1.20.20.10">
    <property type="entry name" value="F1F0 ATP synthase subunit C"/>
    <property type="match status" value="1"/>
</dbReference>
<sequence length="128" mass="13664">FISTSSLVRSASQVLGYLLSAVEPNRPQMWTDEALSSLAVSCPLTSLIPSHYFLTSVIARGIDAVTKFIVGMVGSGAGIGTVLGSLIVGYARNPSLKHQLFYAILDFALSEAVGLFYLMVAFLILFAM</sequence>
<dbReference type="PRINTS" id="PR00124">
    <property type="entry name" value="ATPASEC"/>
</dbReference>
<dbReference type="GO" id="GO:0031966">
    <property type="term" value="C:mitochondrial membrane"/>
    <property type="evidence" value="ECO:0007669"/>
    <property type="project" value="UniProtKB-SubCell"/>
</dbReference>
<dbReference type="SUPFAM" id="SSF81333">
    <property type="entry name" value="F1F0 ATP synthase subunit C"/>
    <property type="match status" value="1"/>
</dbReference>
<dbReference type="InterPro" id="IPR038662">
    <property type="entry name" value="ATP_synth_F0_csu_sf"/>
</dbReference>
<evidence type="ECO:0000256" key="12">
    <source>
        <dbReference type="ARBA" id="ARBA00023128"/>
    </source>
</evidence>
<evidence type="ECO:0000256" key="14">
    <source>
        <dbReference type="ARBA" id="ARBA00029852"/>
    </source>
</evidence>
<evidence type="ECO:0000256" key="8">
    <source>
        <dbReference type="ARBA" id="ARBA00022946"/>
    </source>
</evidence>
<dbReference type="PANTHER" id="PTHR10031:SF0">
    <property type="entry name" value="ATPASE PROTEIN 9"/>
    <property type="match status" value="1"/>
</dbReference>
<dbReference type="Pfam" id="PF00137">
    <property type="entry name" value="ATP-synt_C"/>
    <property type="match status" value="1"/>
</dbReference>
<dbReference type="FunFam" id="1.20.20.10:FF:000003">
    <property type="entry name" value="Atp synthase f complex subunit mitochondrial"/>
    <property type="match status" value="1"/>
</dbReference>
<keyword evidence="6 17" id="KW-0812">Transmembrane</keyword>
<feature type="non-terminal residue" evidence="19">
    <location>
        <position position="1"/>
    </location>
</feature>
<name>A0AAW0HLN1_MYOGA</name>
<evidence type="ECO:0000256" key="9">
    <source>
        <dbReference type="ARBA" id="ARBA00022989"/>
    </source>
</evidence>
<evidence type="ECO:0000256" key="16">
    <source>
        <dbReference type="ARBA" id="ARBA00033111"/>
    </source>
</evidence>
<evidence type="ECO:0000259" key="18">
    <source>
        <dbReference type="Pfam" id="PF00137"/>
    </source>
</evidence>
<evidence type="ECO:0000256" key="1">
    <source>
        <dbReference type="ARBA" id="ARBA00004225"/>
    </source>
</evidence>
<dbReference type="InterPro" id="IPR002379">
    <property type="entry name" value="ATPase_proteolipid_c-like_dom"/>
</dbReference>
<dbReference type="GO" id="GO:0008289">
    <property type="term" value="F:lipid binding"/>
    <property type="evidence" value="ECO:0007669"/>
    <property type="project" value="UniProtKB-KW"/>
</dbReference>